<comment type="caution">
    <text evidence="8">The sequence shown here is derived from an EMBL/GenBank/DDBJ whole genome shotgun (WGS) entry which is preliminary data.</text>
</comment>
<dbReference type="SMART" id="SM00852">
    <property type="entry name" value="MoCF_biosynth"/>
    <property type="match status" value="1"/>
</dbReference>
<proteinExistence type="inferred from homology"/>
<organism evidence="8 9">
    <name type="scientific">Zoogloea oryzae</name>
    <dbReference type="NCBI Taxonomy" id="310767"/>
    <lineage>
        <taxon>Bacteria</taxon>
        <taxon>Pseudomonadati</taxon>
        <taxon>Pseudomonadota</taxon>
        <taxon>Betaproteobacteria</taxon>
        <taxon>Rhodocyclales</taxon>
        <taxon>Zoogloeaceae</taxon>
        <taxon>Zoogloea</taxon>
    </lineage>
</organism>
<dbReference type="NCBIfam" id="NF045515">
    <property type="entry name" value="Glp_gephyrin"/>
    <property type="match status" value="1"/>
</dbReference>
<dbReference type="InterPro" id="IPR036135">
    <property type="entry name" value="MoeA_linker/N_sf"/>
</dbReference>
<keyword evidence="9" id="KW-1185">Reference proteome</keyword>
<dbReference type="Gene3D" id="2.170.190.11">
    <property type="entry name" value="Molybdopterin biosynthesis moea protein, domain 3"/>
    <property type="match status" value="1"/>
</dbReference>
<keyword evidence="6" id="KW-0500">Molybdenum</keyword>
<dbReference type="EC" id="2.10.1.1" evidence="6"/>
<dbReference type="Proteomes" id="UP001157167">
    <property type="component" value="Unassembled WGS sequence"/>
</dbReference>
<comment type="function">
    <text evidence="1 6">Catalyzes the insertion of molybdate into adenylated molybdopterin with the concomitant release of AMP.</text>
</comment>
<evidence type="ECO:0000256" key="4">
    <source>
        <dbReference type="ARBA" id="ARBA00023150"/>
    </source>
</evidence>
<evidence type="ECO:0000256" key="2">
    <source>
        <dbReference type="ARBA" id="ARBA00005046"/>
    </source>
</evidence>
<dbReference type="Pfam" id="PF03453">
    <property type="entry name" value="MoeA_N"/>
    <property type="match status" value="1"/>
</dbReference>
<dbReference type="Gene3D" id="2.40.340.10">
    <property type="entry name" value="MoeA, C-terminal, domain IV"/>
    <property type="match status" value="1"/>
</dbReference>
<evidence type="ECO:0000256" key="5">
    <source>
        <dbReference type="ARBA" id="ARBA00047317"/>
    </source>
</evidence>
<dbReference type="InterPro" id="IPR005110">
    <property type="entry name" value="MoeA_linker/N"/>
</dbReference>
<dbReference type="InterPro" id="IPR005111">
    <property type="entry name" value="MoeA_C_domain_IV"/>
</dbReference>
<evidence type="ECO:0000256" key="6">
    <source>
        <dbReference type="RuleBase" id="RU365090"/>
    </source>
</evidence>
<keyword evidence="4 6" id="KW-0501">Molybdenum cofactor biosynthesis</keyword>
<keyword evidence="6" id="KW-0808">Transferase</keyword>
<dbReference type="EMBL" id="BSPX01000001">
    <property type="protein sequence ID" value="GLT20742.1"/>
    <property type="molecule type" value="Genomic_DNA"/>
</dbReference>
<dbReference type="InterPro" id="IPR036425">
    <property type="entry name" value="MoaB/Mog-like_dom_sf"/>
</dbReference>
<evidence type="ECO:0000313" key="8">
    <source>
        <dbReference type="EMBL" id="GLT20742.1"/>
    </source>
</evidence>
<evidence type="ECO:0000256" key="1">
    <source>
        <dbReference type="ARBA" id="ARBA00002901"/>
    </source>
</evidence>
<dbReference type="InterPro" id="IPR008284">
    <property type="entry name" value="MoCF_biosynth_CS"/>
</dbReference>
<keyword evidence="6" id="KW-0479">Metal-binding</keyword>
<dbReference type="RefSeq" id="WP_284186328.1">
    <property type="nucleotide sequence ID" value="NZ_BSPX01000001.1"/>
</dbReference>
<dbReference type="InterPro" id="IPR038987">
    <property type="entry name" value="MoeA-like"/>
</dbReference>
<dbReference type="PANTHER" id="PTHR10192:SF5">
    <property type="entry name" value="GEPHYRIN"/>
    <property type="match status" value="1"/>
</dbReference>
<dbReference type="SUPFAM" id="SSF63882">
    <property type="entry name" value="MoeA N-terminal region -like"/>
    <property type="match status" value="1"/>
</dbReference>
<dbReference type="Gene3D" id="3.90.105.10">
    <property type="entry name" value="Molybdopterin biosynthesis moea protein, domain 2"/>
    <property type="match status" value="1"/>
</dbReference>
<evidence type="ECO:0000259" key="7">
    <source>
        <dbReference type="SMART" id="SM00852"/>
    </source>
</evidence>
<comment type="pathway">
    <text evidence="2 6">Cofactor biosynthesis; molybdopterin biosynthesis.</text>
</comment>
<comment type="cofactor">
    <cofactor evidence="6">
        <name>Mg(2+)</name>
        <dbReference type="ChEBI" id="CHEBI:18420"/>
    </cofactor>
</comment>
<dbReference type="Pfam" id="PF00994">
    <property type="entry name" value="MoCF_biosynth"/>
    <property type="match status" value="1"/>
</dbReference>
<dbReference type="PROSITE" id="PS01079">
    <property type="entry name" value="MOCF_BIOSYNTHESIS_2"/>
    <property type="match status" value="1"/>
</dbReference>
<dbReference type="InterPro" id="IPR036688">
    <property type="entry name" value="MoeA_C_domain_IV_sf"/>
</dbReference>
<keyword evidence="6" id="KW-0460">Magnesium</keyword>
<name>A0ABQ6F7S8_9RHOO</name>
<comment type="similarity">
    <text evidence="3 6">Belongs to the MoeA family.</text>
</comment>
<gene>
    <name evidence="8" type="primary">moeA_1</name>
    <name evidence="8" type="ORF">GCM10007933_01930</name>
</gene>
<dbReference type="Pfam" id="PF03454">
    <property type="entry name" value="MoeA_C"/>
    <property type="match status" value="1"/>
</dbReference>
<dbReference type="PANTHER" id="PTHR10192">
    <property type="entry name" value="MOLYBDOPTERIN BIOSYNTHESIS PROTEIN"/>
    <property type="match status" value="1"/>
</dbReference>
<dbReference type="InterPro" id="IPR001453">
    <property type="entry name" value="MoaB/Mog_dom"/>
</dbReference>
<comment type="catalytic activity">
    <reaction evidence="5">
        <text>adenylyl-molybdopterin + molybdate = Mo-molybdopterin + AMP + H(+)</text>
        <dbReference type="Rhea" id="RHEA:35047"/>
        <dbReference type="ChEBI" id="CHEBI:15378"/>
        <dbReference type="ChEBI" id="CHEBI:36264"/>
        <dbReference type="ChEBI" id="CHEBI:62727"/>
        <dbReference type="ChEBI" id="CHEBI:71302"/>
        <dbReference type="ChEBI" id="CHEBI:456215"/>
        <dbReference type="EC" id="2.10.1.1"/>
    </reaction>
</comment>
<evidence type="ECO:0000313" key="9">
    <source>
        <dbReference type="Proteomes" id="UP001157167"/>
    </source>
</evidence>
<dbReference type="SUPFAM" id="SSF63867">
    <property type="entry name" value="MoeA C-terminal domain-like"/>
    <property type="match status" value="1"/>
</dbReference>
<reference evidence="9" key="1">
    <citation type="journal article" date="2019" name="Int. J. Syst. Evol. Microbiol.">
        <title>The Global Catalogue of Microorganisms (GCM) 10K type strain sequencing project: providing services to taxonomists for standard genome sequencing and annotation.</title>
        <authorList>
            <consortium name="The Broad Institute Genomics Platform"/>
            <consortium name="The Broad Institute Genome Sequencing Center for Infectious Disease"/>
            <person name="Wu L."/>
            <person name="Ma J."/>
        </authorList>
    </citation>
    <scope>NUCLEOTIDE SEQUENCE [LARGE SCALE GENOMIC DNA]</scope>
    <source>
        <strain evidence="9">NBRC 102407</strain>
    </source>
</reference>
<evidence type="ECO:0000256" key="3">
    <source>
        <dbReference type="ARBA" id="ARBA00010763"/>
    </source>
</evidence>
<dbReference type="SUPFAM" id="SSF53218">
    <property type="entry name" value="Molybdenum cofactor biosynthesis proteins"/>
    <property type="match status" value="1"/>
</dbReference>
<sequence>MSNPMRPFDDVRAALLAAAKPVSAIEHVPTAEALGRVLAVDQVSSLNVPPLDNSSMDGYAVNTADVTAPGARLTVAQRIPAGSVGHSLARGTAARIFTGAPVPHGADAIVMQELCTADGNSVTIDHVPRAGEWVRRAGEDIALGSTVLSAGHRLTPQMLGLAASVGCATLPVYRRLKVALFSTGDELVMPGEPLPPGAIYNSNRYVLRGLLEALGCEVEDLGIVPDTLEATRAALRSAAAANDLIVTSGGVSMGEEDHVRPAVQAEGRLDLWLVAMKPGKPVAFGQVNDPAGGEGAAFIGLPGNPVSSFVTFLLLVRPFVLRSMGVANCLPRSIPLPAGFNWTKPDRRREFLRARIGDDGRVDLFPNQGPGVLTSTVWADGLVDNPAGQPVAAGDLVRFIPYSELLS</sequence>
<accession>A0ABQ6F7S8</accession>
<dbReference type="CDD" id="cd00887">
    <property type="entry name" value="MoeA"/>
    <property type="match status" value="1"/>
</dbReference>
<feature type="domain" description="MoaB/Mog" evidence="7">
    <location>
        <begin position="179"/>
        <end position="322"/>
    </location>
</feature>
<dbReference type="NCBIfam" id="TIGR00177">
    <property type="entry name" value="molyb_syn"/>
    <property type="match status" value="1"/>
</dbReference>
<dbReference type="Gene3D" id="3.40.980.10">
    <property type="entry name" value="MoaB/Mog-like domain"/>
    <property type="match status" value="1"/>
</dbReference>
<protein>
    <recommendedName>
        <fullName evidence="6">Molybdopterin molybdenumtransferase</fullName>
        <ecNumber evidence="6">2.10.1.1</ecNumber>
    </recommendedName>
</protein>